<dbReference type="EMBL" id="MU151345">
    <property type="protein sequence ID" value="KAF9444818.1"/>
    <property type="molecule type" value="Genomic_DNA"/>
</dbReference>
<dbReference type="Proteomes" id="UP000807342">
    <property type="component" value="Unassembled WGS sequence"/>
</dbReference>
<keyword evidence="5" id="KW-1185">Reference proteome</keyword>
<comment type="caution">
    <text evidence="4">The sequence shown here is derived from an EMBL/GenBank/DDBJ whole genome shotgun (WGS) entry which is preliminary data.</text>
</comment>
<sequence length="672" mass="75976">MVEFAKHTIPGAAFDDSDRSPPPRCHPGTRLAVLQRARNFFADPQRDKKMLWVVGPAGVGKSAIMQSLAENVASASSDIVLGASLFFSVNGRADGSKTVTTLAYQIAAQDQSYRHFIQNEVATDPTLFRKAMPTQFNKFITEPFARTAVGGGRKRYLILIDGLDECDNNDLQCEILDLISSFCVQHSTTPLVWIIASRPEPHITAFFACANATSHEKEELLIDSDQACKDVERYLRDELGGLRTKYPEVLASFSQWPRERDFIKLFAASGGLFAFAFTAVKFIDNPGSGDPESQLEEFIEVIRDILSQPRDSDEHPMARLDVLYSRIISRIPQRTLTTTKKLLLGMDLTLPKYLTARGSGQYMFAELCNWLNLAPNVAYGALHRLHSVLDIPKSEHAYTSTLRPLHKSFRDYFVDSNRSGMFQDHKRAMDELESECARRVINEASGAIRGSSGVSAHRILLSWYRNRMPRSDKRGLRLLEDSLYLRAMAIVSDRIWDTTQPPQPNFIHLLKLFDVCLNGVGRTRFSPSCLADKRMRRQLKEQGVLHEIPIRNLDTKKLAWGLLDSSWSYRSKSSTATSRALSRDQWHTYEMSGRHTYVPSAQSITWKKGNRIFTQHFKHWQIHAPDLLVAAYIDVRNSGWLFCELPDPDDPAQDGGWDCYVPYRFPSAAGTS</sequence>
<keyword evidence="1" id="KW-0677">Repeat</keyword>
<dbReference type="InterPro" id="IPR027417">
    <property type="entry name" value="P-loop_NTPase"/>
</dbReference>
<dbReference type="SUPFAM" id="SSF52540">
    <property type="entry name" value="P-loop containing nucleoside triphosphate hydrolases"/>
    <property type="match status" value="1"/>
</dbReference>
<feature type="domain" description="NACHT" evidence="3">
    <location>
        <begin position="49"/>
        <end position="199"/>
    </location>
</feature>
<dbReference type="Gene3D" id="3.40.50.300">
    <property type="entry name" value="P-loop containing nucleotide triphosphate hydrolases"/>
    <property type="match status" value="1"/>
</dbReference>
<dbReference type="Pfam" id="PF24883">
    <property type="entry name" value="NPHP3_N"/>
    <property type="match status" value="1"/>
</dbReference>
<reference evidence="4" key="1">
    <citation type="submission" date="2020-11" db="EMBL/GenBank/DDBJ databases">
        <authorList>
            <consortium name="DOE Joint Genome Institute"/>
            <person name="Ahrendt S."/>
            <person name="Riley R."/>
            <person name="Andreopoulos W."/>
            <person name="Labutti K."/>
            <person name="Pangilinan J."/>
            <person name="Ruiz-Duenas F.J."/>
            <person name="Barrasa J.M."/>
            <person name="Sanchez-Garcia M."/>
            <person name="Camarero S."/>
            <person name="Miyauchi S."/>
            <person name="Serrano A."/>
            <person name="Linde D."/>
            <person name="Babiker R."/>
            <person name="Drula E."/>
            <person name="Ayuso-Fernandez I."/>
            <person name="Pacheco R."/>
            <person name="Padilla G."/>
            <person name="Ferreira P."/>
            <person name="Barriuso J."/>
            <person name="Kellner H."/>
            <person name="Castanera R."/>
            <person name="Alfaro M."/>
            <person name="Ramirez L."/>
            <person name="Pisabarro A.G."/>
            <person name="Kuo A."/>
            <person name="Tritt A."/>
            <person name="Lipzen A."/>
            <person name="He G."/>
            <person name="Yan M."/>
            <person name="Ng V."/>
            <person name="Cullen D."/>
            <person name="Martin F."/>
            <person name="Rosso M.-N."/>
            <person name="Henrissat B."/>
            <person name="Hibbett D."/>
            <person name="Martinez A.T."/>
            <person name="Grigoriev I.V."/>
        </authorList>
    </citation>
    <scope>NUCLEOTIDE SEQUENCE</scope>
    <source>
        <strain evidence="4">MF-IS2</strain>
    </source>
</reference>
<dbReference type="PANTHER" id="PTHR10039">
    <property type="entry name" value="AMELOGENIN"/>
    <property type="match status" value="1"/>
</dbReference>
<proteinExistence type="predicted"/>
<evidence type="ECO:0000256" key="2">
    <source>
        <dbReference type="SAM" id="MobiDB-lite"/>
    </source>
</evidence>
<dbReference type="InterPro" id="IPR056884">
    <property type="entry name" value="NPHP3-like_N"/>
</dbReference>
<dbReference type="PROSITE" id="PS50837">
    <property type="entry name" value="NACHT"/>
    <property type="match status" value="1"/>
</dbReference>
<evidence type="ECO:0000313" key="5">
    <source>
        <dbReference type="Proteomes" id="UP000807342"/>
    </source>
</evidence>
<dbReference type="AlphaFoldDB" id="A0A9P6C0X6"/>
<dbReference type="InterPro" id="IPR007111">
    <property type="entry name" value="NACHT_NTPase"/>
</dbReference>
<protein>
    <recommendedName>
        <fullName evidence="3">NACHT domain-containing protein</fullName>
    </recommendedName>
</protein>
<accession>A0A9P6C0X6</accession>
<evidence type="ECO:0000313" key="4">
    <source>
        <dbReference type="EMBL" id="KAF9444818.1"/>
    </source>
</evidence>
<gene>
    <name evidence="4" type="ORF">P691DRAFT_777989</name>
</gene>
<evidence type="ECO:0000259" key="3">
    <source>
        <dbReference type="PROSITE" id="PS50837"/>
    </source>
</evidence>
<evidence type="ECO:0000256" key="1">
    <source>
        <dbReference type="ARBA" id="ARBA00022737"/>
    </source>
</evidence>
<dbReference type="OrthoDB" id="6084525at2759"/>
<name>A0A9P6C0X6_9AGAR</name>
<organism evidence="4 5">
    <name type="scientific">Macrolepiota fuliginosa MF-IS2</name>
    <dbReference type="NCBI Taxonomy" id="1400762"/>
    <lineage>
        <taxon>Eukaryota</taxon>
        <taxon>Fungi</taxon>
        <taxon>Dikarya</taxon>
        <taxon>Basidiomycota</taxon>
        <taxon>Agaricomycotina</taxon>
        <taxon>Agaricomycetes</taxon>
        <taxon>Agaricomycetidae</taxon>
        <taxon>Agaricales</taxon>
        <taxon>Agaricineae</taxon>
        <taxon>Agaricaceae</taxon>
        <taxon>Macrolepiota</taxon>
    </lineage>
</organism>
<feature type="region of interest" description="Disordered" evidence="2">
    <location>
        <begin position="1"/>
        <end position="24"/>
    </location>
</feature>